<proteinExistence type="inferred from homology"/>
<evidence type="ECO:0000313" key="17">
    <source>
        <dbReference type="EMBL" id="MFC7334124.1"/>
    </source>
</evidence>
<evidence type="ECO:0000256" key="16">
    <source>
        <dbReference type="SAM" id="Phobius"/>
    </source>
</evidence>
<keyword evidence="5" id="KW-0133">Cell shape</keyword>
<dbReference type="Proteomes" id="UP001596456">
    <property type="component" value="Unassembled WGS sequence"/>
</dbReference>
<evidence type="ECO:0000256" key="10">
    <source>
        <dbReference type="ARBA" id="ARBA00033270"/>
    </source>
</evidence>
<evidence type="ECO:0000256" key="4">
    <source>
        <dbReference type="ARBA" id="ARBA00022692"/>
    </source>
</evidence>
<comment type="subcellular location">
    <subcellularLocation>
        <location evidence="1">Membrane</location>
        <topology evidence="1">Multi-pass membrane protein</topology>
    </subcellularLocation>
</comment>
<name>A0ABW2KVN7_9PROT</name>
<feature type="transmembrane region" description="Helical" evidence="16">
    <location>
        <begin position="23"/>
        <end position="42"/>
    </location>
</feature>
<evidence type="ECO:0000256" key="9">
    <source>
        <dbReference type="ARBA" id="ARBA00032370"/>
    </source>
</evidence>
<evidence type="ECO:0000256" key="6">
    <source>
        <dbReference type="ARBA" id="ARBA00022984"/>
    </source>
</evidence>
<evidence type="ECO:0000256" key="11">
    <source>
        <dbReference type="ARBA" id="ARBA00038053"/>
    </source>
</evidence>
<feature type="transmembrane region" description="Helical" evidence="16">
    <location>
        <begin position="149"/>
        <end position="168"/>
    </location>
</feature>
<dbReference type="EC" id="2.4.99.28" evidence="14"/>
<dbReference type="RefSeq" id="WP_377359700.1">
    <property type="nucleotide sequence ID" value="NZ_JBHTCM010000012.1"/>
</dbReference>
<evidence type="ECO:0000256" key="1">
    <source>
        <dbReference type="ARBA" id="ARBA00004141"/>
    </source>
</evidence>
<feature type="transmembrane region" description="Helical" evidence="16">
    <location>
        <begin position="127"/>
        <end position="143"/>
    </location>
</feature>
<evidence type="ECO:0000256" key="12">
    <source>
        <dbReference type="ARBA" id="ARBA00041185"/>
    </source>
</evidence>
<dbReference type="Pfam" id="PF01098">
    <property type="entry name" value="FTSW_RODA_SPOVE"/>
    <property type="match status" value="1"/>
</dbReference>
<accession>A0ABW2KVN7</accession>
<dbReference type="InterPro" id="IPR001182">
    <property type="entry name" value="FtsW/RodA"/>
</dbReference>
<keyword evidence="3" id="KW-0808">Transferase</keyword>
<sequence>MSFTFARTDHSLLGRWWWTVDRWTLAAVVLIAAIGVVLIQAASPAVAERIGLTTFHFIERHLLLLLPALGVMVGVSLLSPRGVLRLSVGLFLLSLVGIALTLVVGVEIKGATRWLHLPGLSVQPSEFVKPAFAVVAAWLFALQRSRDGFPGIPVVAGLFLVTVAMLLMQPDLGQTFVITAVFAGQFFLAGLPVLLVAGLVVLGISGLVGAYFLLPHVQSRIDRFLDPAAGDNYQVARAMEAFEKGGLWGTGPGQGSVKMTIPDAHADFIFAVAGEELGLLWCLLIVGLFAFVVLRGFARAFNDQSLFVLLAASGLCMQFGLQSLINMGSSLHLMPTKGMTLPFISYGGSSLIALGIGMGMLLALTRRRFGPGDMV</sequence>
<dbReference type="PANTHER" id="PTHR30474">
    <property type="entry name" value="CELL CYCLE PROTEIN"/>
    <property type="match status" value="1"/>
</dbReference>
<evidence type="ECO:0000256" key="2">
    <source>
        <dbReference type="ARBA" id="ARBA00022676"/>
    </source>
</evidence>
<evidence type="ECO:0000256" key="13">
    <source>
        <dbReference type="ARBA" id="ARBA00041418"/>
    </source>
</evidence>
<evidence type="ECO:0000256" key="5">
    <source>
        <dbReference type="ARBA" id="ARBA00022960"/>
    </source>
</evidence>
<keyword evidence="4 16" id="KW-0812">Transmembrane</keyword>
<dbReference type="PANTHER" id="PTHR30474:SF2">
    <property type="entry name" value="PEPTIDOGLYCAN GLYCOSYLTRANSFERASE FTSW-RELATED"/>
    <property type="match status" value="1"/>
</dbReference>
<evidence type="ECO:0000313" key="18">
    <source>
        <dbReference type="Proteomes" id="UP001596456"/>
    </source>
</evidence>
<reference evidence="18" key="1">
    <citation type="journal article" date="2019" name="Int. J. Syst. Evol. Microbiol.">
        <title>The Global Catalogue of Microorganisms (GCM) 10K type strain sequencing project: providing services to taxonomists for standard genome sequencing and annotation.</title>
        <authorList>
            <consortium name="The Broad Institute Genomics Platform"/>
            <consortium name="The Broad Institute Genome Sequencing Center for Infectious Disease"/>
            <person name="Wu L."/>
            <person name="Ma J."/>
        </authorList>
    </citation>
    <scope>NUCLEOTIDE SEQUENCE [LARGE SCALE GENOMIC DNA]</scope>
    <source>
        <strain evidence="18">CGMCC 1.16275</strain>
    </source>
</reference>
<evidence type="ECO:0000256" key="14">
    <source>
        <dbReference type="ARBA" id="ARBA00044770"/>
    </source>
</evidence>
<comment type="caution">
    <text evidence="17">The sequence shown here is derived from an EMBL/GenBank/DDBJ whole genome shotgun (WGS) entry which is preliminary data.</text>
</comment>
<evidence type="ECO:0000256" key="7">
    <source>
        <dbReference type="ARBA" id="ARBA00022989"/>
    </source>
</evidence>
<feature type="transmembrane region" description="Helical" evidence="16">
    <location>
        <begin position="306"/>
        <end position="325"/>
    </location>
</feature>
<feature type="transmembrane region" description="Helical" evidence="16">
    <location>
        <begin position="180"/>
        <end position="213"/>
    </location>
</feature>
<comment type="catalytic activity">
    <reaction evidence="15">
        <text>[GlcNAc-(1-&gt;4)-Mur2Ac(oyl-L-Ala-gamma-D-Glu-L-Lys-D-Ala-D-Ala)](n)-di-trans,octa-cis-undecaprenyl diphosphate + beta-D-GlcNAc-(1-&gt;4)-Mur2Ac(oyl-L-Ala-gamma-D-Glu-L-Lys-D-Ala-D-Ala)-di-trans,octa-cis-undecaprenyl diphosphate = [GlcNAc-(1-&gt;4)-Mur2Ac(oyl-L-Ala-gamma-D-Glu-L-Lys-D-Ala-D-Ala)](n+1)-di-trans,octa-cis-undecaprenyl diphosphate + di-trans,octa-cis-undecaprenyl diphosphate + H(+)</text>
        <dbReference type="Rhea" id="RHEA:23708"/>
        <dbReference type="Rhea" id="RHEA-COMP:9602"/>
        <dbReference type="Rhea" id="RHEA-COMP:9603"/>
        <dbReference type="ChEBI" id="CHEBI:15378"/>
        <dbReference type="ChEBI" id="CHEBI:58405"/>
        <dbReference type="ChEBI" id="CHEBI:60033"/>
        <dbReference type="ChEBI" id="CHEBI:78435"/>
        <dbReference type="EC" id="2.4.99.28"/>
    </reaction>
</comment>
<evidence type="ECO:0000256" key="3">
    <source>
        <dbReference type="ARBA" id="ARBA00022679"/>
    </source>
</evidence>
<gene>
    <name evidence="17" type="ORF">ACFQPS_13205</name>
</gene>
<evidence type="ECO:0000256" key="8">
    <source>
        <dbReference type="ARBA" id="ARBA00023136"/>
    </source>
</evidence>
<protein>
    <recommendedName>
        <fullName evidence="12">Probable peptidoglycan glycosyltransferase FtsW</fullName>
        <ecNumber evidence="14">2.4.99.28</ecNumber>
    </recommendedName>
    <alternativeName>
        <fullName evidence="13">Cell division protein FtsW</fullName>
    </alternativeName>
    <alternativeName>
        <fullName evidence="10">Cell wall polymerase</fullName>
    </alternativeName>
    <alternativeName>
        <fullName evidence="9">Peptidoglycan polymerase</fullName>
    </alternativeName>
</protein>
<keyword evidence="7 16" id="KW-1133">Transmembrane helix</keyword>
<organism evidence="17 18">
    <name type="scientific">Rhodocista pekingensis</name>
    <dbReference type="NCBI Taxonomy" id="201185"/>
    <lineage>
        <taxon>Bacteria</taxon>
        <taxon>Pseudomonadati</taxon>
        <taxon>Pseudomonadota</taxon>
        <taxon>Alphaproteobacteria</taxon>
        <taxon>Rhodospirillales</taxon>
        <taxon>Azospirillaceae</taxon>
        <taxon>Rhodocista</taxon>
    </lineage>
</organism>
<comment type="similarity">
    <text evidence="11">Belongs to the SEDS family. FtsW subfamily.</text>
</comment>
<keyword evidence="2" id="KW-0328">Glycosyltransferase</keyword>
<keyword evidence="18" id="KW-1185">Reference proteome</keyword>
<feature type="transmembrane region" description="Helical" evidence="16">
    <location>
        <begin position="86"/>
        <end position="106"/>
    </location>
</feature>
<feature type="transmembrane region" description="Helical" evidence="16">
    <location>
        <begin position="345"/>
        <end position="364"/>
    </location>
</feature>
<keyword evidence="8 16" id="KW-0472">Membrane</keyword>
<feature type="transmembrane region" description="Helical" evidence="16">
    <location>
        <begin position="62"/>
        <end position="80"/>
    </location>
</feature>
<dbReference type="EMBL" id="JBHTCM010000012">
    <property type="protein sequence ID" value="MFC7334124.1"/>
    <property type="molecule type" value="Genomic_DNA"/>
</dbReference>
<feature type="transmembrane region" description="Helical" evidence="16">
    <location>
        <begin position="277"/>
        <end position="294"/>
    </location>
</feature>
<evidence type="ECO:0000256" key="15">
    <source>
        <dbReference type="ARBA" id="ARBA00049902"/>
    </source>
</evidence>
<keyword evidence="6" id="KW-0573">Peptidoglycan synthesis</keyword>